<feature type="region of interest" description="Disordered" evidence="1">
    <location>
        <begin position="497"/>
        <end position="518"/>
    </location>
</feature>
<keyword evidence="3" id="KW-1185">Reference proteome</keyword>
<sequence>MEPAVATNDIQRAHGTQAETPSFTDTRHGANPISNLHTFPVSLRESNRPPNSFKDALSSQRHEKPQTSLPVEHNLEHIRPMNDAHRMESSSQLPFGGGGGGDRQLDSHQDSHIGQPALALESNDLVQQDQGQVSEPPEETETPRPQGRQHEESHHQSLFASFQQPLHGVSSITQEPQRYEKSISDLFNLQAQPSACSTIAPEYRQESVSDLFNPPPQLLNFNTHELLDRPESAEDFFGQAAQQRRVETQEPSIRKESVSCLSNQVPQSQSFDLQELAEHTQQVSEPFTQVPLSIAFSTQEHRNHGGLPSAIMQGVPQPFSFDYSESVPSEPMETSSTQEGSPFETVRFESHDPPMVPSWQPQEPVQDISAEQVLDSQKDLPIVPPATFSFNSQFEDIDNSFTIHKQQPEDVNESVAHQAQPTIPPPDLQDQSIPFDETLPSPTSPGFGRNTMGSFAAHDIHGARTVVQPGSYSILELSSELAHTAYFSQARESPRLQERVSWSKVSSDPGTSDLSQGVSPKLEVETIAFDQVSLAEDAPGTNHSVPASTTSTSLPTKERGLASLLDPSTLSAVEDLLNMPKSAAFERGMTAAVKIHGDTGFYFCHPRPTSGTPRYNQHCRERYCSRAYYVRPEPTPDTTTTATAPSKTPSSSKFDWAHKQSNVFLESVEILAADPKDEADTLSHVIPGLPHKLVDEGKYPGLKRYRR</sequence>
<feature type="region of interest" description="Disordered" evidence="1">
    <location>
        <begin position="127"/>
        <end position="157"/>
    </location>
</feature>
<evidence type="ECO:0000313" key="2">
    <source>
        <dbReference type="EMBL" id="KAG0259195.1"/>
    </source>
</evidence>
<comment type="caution">
    <text evidence="2">The sequence shown here is derived from an EMBL/GenBank/DDBJ whole genome shotgun (WGS) entry which is preliminary data.</text>
</comment>
<protein>
    <submittedName>
        <fullName evidence="2">Uncharacterized protein</fullName>
    </submittedName>
</protein>
<reference evidence="2" key="1">
    <citation type="journal article" date="2020" name="Fungal Divers.">
        <title>Resolving the Mortierellaceae phylogeny through synthesis of multi-gene phylogenetics and phylogenomics.</title>
        <authorList>
            <person name="Vandepol N."/>
            <person name="Liber J."/>
            <person name="Desiro A."/>
            <person name="Na H."/>
            <person name="Kennedy M."/>
            <person name="Barry K."/>
            <person name="Grigoriev I.V."/>
            <person name="Miller A.N."/>
            <person name="O'Donnell K."/>
            <person name="Stajich J.E."/>
            <person name="Bonito G."/>
        </authorList>
    </citation>
    <scope>NUCLEOTIDE SEQUENCE</scope>
    <source>
        <strain evidence="2">NRRL 28262</strain>
    </source>
</reference>
<feature type="region of interest" description="Disordered" evidence="1">
    <location>
        <begin position="413"/>
        <end position="432"/>
    </location>
</feature>
<dbReference type="AlphaFoldDB" id="A0AAD4H1M8"/>
<evidence type="ECO:0000313" key="3">
    <source>
        <dbReference type="Proteomes" id="UP001194580"/>
    </source>
</evidence>
<dbReference type="Proteomes" id="UP001194580">
    <property type="component" value="Unassembled WGS sequence"/>
</dbReference>
<dbReference type="EMBL" id="JAAAIL010002216">
    <property type="protein sequence ID" value="KAG0259195.1"/>
    <property type="molecule type" value="Genomic_DNA"/>
</dbReference>
<feature type="region of interest" description="Disordered" evidence="1">
    <location>
        <begin position="537"/>
        <end position="557"/>
    </location>
</feature>
<feature type="compositionally biased region" description="Polar residues" evidence="1">
    <location>
        <begin position="541"/>
        <end position="555"/>
    </location>
</feature>
<accession>A0AAD4H1M8</accession>
<evidence type="ECO:0000256" key="1">
    <source>
        <dbReference type="SAM" id="MobiDB-lite"/>
    </source>
</evidence>
<feature type="compositionally biased region" description="Low complexity" evidence="1">
    <location>
        <begin position="636"/>
        <end position="653"/>
    </location>
</feature>
<name>A0AAD4H1M8_9FUNG</name>
<feature type="region of interest" description="Disordered" evidence="1">
    <location>
        <begin position="634"/>
        <end position="654"/>
    </location>
</feature>
<proteinExistence type="predicted"/>
<feature type="compositionally biased region" description="Polar residues" evidence="1">
    <location>
        <begin position="503"/>
        <end position="518"/>
    </location>
</feature>
<organism evidence="2 3">
    <name type="scientific">Linnemannia exigua</name>
    <dbReference type="NCBI Taxonomy" id="604196"/>
    <lineage>
        <taxon>Eukaryota</taxon>
        <taxon>Fungi</taxon>
        <taxon>Fungi incertae sedis</taxon>
        <taxon>Mucoromycota</taxon>
        <taxon>Mortierellomycotina</taxon>
        <taxon>Mortierellomycetes</taxon>
        <taxon>Mortierellales</taxon>
        <taxon>Mortierellaceae</taxon>
        <taxon>Linnemannia</taxon>
    </lineage>
</organism>
<feature type="compositionally biased region" description="Basic and acidic residues" evidence="1">
    <location>
        <begin position="73"/>
        <end position="88"/>
    </location>
</feature>
<feature type="region of interest" description="Disordered" evidence="1">
    <location>
        <begin position="1"/>
        <end position="109"/>
    </location>
</feature>
<gene>
    <name evidence="2" type="ORF">BGZ95_004743</name>
</gene>